<comment type="caution">
    <text evidence="8">The sequence shown here is derived from an EMBL/GenBank/DDBJ whole genome shotgun (WGS) entry which is preliminary data.</text>
</comment>
<comment type="subcellular location">
    <subcellularLocation>
        <location evidence="1">Cell membrane</location>
        <topology evidence="1">Multi-pass membrane protein</topology>
    </subcellularLocation>
</comment>
<gene>
    <name evidence="8" type="primary">pnuC_2</name>
    <name evidence="8" type="ORF">SDC9_25740</name>
</gene>
<reference evidence="8" key="1">
    <citation type="submission" date="2019-08" db="EMBL/GenBank/DDBJ databases">
        <authorList>
            <person name="Kucharzyk K."/>
            <person name="Murdoch R.W."/>
            <person name="Higgins S."/>
            <person name="Loffler F."/>
        </authorList>
    </citation>
    <scope>NUCLEOTIDE SEQUENCE</scope>
</reference>
<evidence type="ECO:0000313" key="8">
    <source>
        <dbReference type="EMBL" id="MPL79853.1"/>
    </source>
</evidence>
<accession>A0A644UMC4</accession>
<keyword evidence="6 7" id="KW-0472">Membrane</keyword>
<keyword evidence="2" id="KW-0813">Transport</keyword>
<dbReference type="GO" id="GO:0034257">
    <property type="term" value="F:nicotinamide riboside transmembrane transporter activity"/>
    <property type="evidence" value="ECO:0007669"/>
    <property type="project" value="InterPro"/>
</dbReference>
<keyword evidence="5 7" id="KW-1133">Transmembrane helix</keyword>
<evidence type="ECO:0000256" key="2">
    <source>
        <dbReference type="ARBA" id="ARBA00022448"/>
    </source>
</evidence>
<dbReference type="Pfam" id="PF04973">
    <property type="entry name" value="NMN_transporter"/>
    <property type="match status" value="1"/>
</dbReference>
<feature type="transmembrane region" description="Helical" evidence="7">
    <location>
        <begin position="88"/>
        <end position="110"/>
    </location>
</feature>
<dbReference type="PANTHER" id="PTHR36122">
    <property type="entry name" value="NICOTINAMIDE RIBOSIDE TRANSPORTER PNUC"/>
    <property type="match status" value="1"/>
</dbReference>
<sequence>MNWIEIVGAITGFAYVILEIRQKRAMWIVGALSALMYIIVFYMASLNAAALLQLYYLIVSFYGWRKWGGESASNIKSIGGEVTVKLDFRKGVVSSIASLGGFFIVYYILSNYSEDPYPAMDAFVAIISMLATWWVSGKHIENWILWIIADLAAALLFFWQGLYVTALLYLVYLIAAAAGYKHWRKFPVVLK</sequence>
<dbReference type="GO" id="GO:0005886">
    <property type="term" value="C:plasma membrane"/>
    <property type="evidence" value="ECO:0007669"/>
    <property type="project" value="UniProtKB-SubCell"/>
</dbReference>
<proteinExistence type="predicted"/>
<evidence type="ECO:0000256" key="3">
    <source>
        <dbReference type="ARBA" id="ARBA00022475"/>
    </source>
</evidence>
<evidence type="ECO:0000256" key="4">
    <source>
        <dbReference type="ARBA" id="ARBA00022692"/>
    </source>
</evidence>
<evidence type="ECO:0000256" key="6">
    <source>
        <dbReference type="ARBA" id="ARBA00023136"/>
    </source>
</evidence>
<evidence type="ECO:0000256" key="1">
    <source>
        <dbReference type="ARBA" id="ARBA00004651"/>
    </source>
</evidence>
<protein>
    <submittedName>
        <fullName evidence="8">Nicotinamide riboside transporter PnuC</fullName>
    </submittedName>
</protein>
<keyword evidence="3" id="KW-1003">Cell membrane</keyword>
<name>A0A644UMC4_9ZZZZ</name>
<organism evidence="8">
    <name type="scientific">bioreactor metagenome</name>
    <dbReference type="NCBI Taxonomy" id="1076179"/>
    <lineage>
        <taxon>unclassified sequences</taxon>
        <taxon>metagenomes</taxon>
        <taxon>ecological metagenomes</taxon>
    </lineage>
</organism>
<evidence type="ECO:0000256" key="5">
    <source>
        <dbReference type="ARBA" id="ARBA00022989"/>
    </source>
</evidence>
<dbReference type="EMBL" id="VSSQ01000131">
    <property type="protein sequence ID" value="MPL79853.1"/>
    <property type="molecule type" value="Genomic_DNA"/>
</dbReference>
<dbReference type="InterPro" id="IPR006419">
    <property type="entry name" value="NMN_transpt_PnuC"/>
</dbReference>
<feature type="transmembrane region" description="Helical" evidence="7">
    <location>
        <begin position="116"/>
        <end position="136"/>
    </location>
</feature>
<dbReference type="PANTHER" id="PTHR36122:SF2">
    <property type="entry name" value="NICOTINAMIDE RIBOSIDE TRANSPORTER PNUC"/>
    <property type="match status" value="1"/>
</dbReference>
<dbReference type="AlphaFoldDB" id="A0A644UMC4"/>
<evidence type="ECO:0000256" key="7">
    <source>
        <dbReference type="SAM" id="Phobius"/>
    </source>
</evidence>
<dbReference type="NCBIfam" id="TIGR01528">
    <property type="entry name" value="NMN_trans_PnuC"/>
    <property type="match status" value="1"/>
</dbReference>
<keyword evidence="4 7" id="KW-0812">Transmembrane</keyword>
<feature type="transmembrane region" description="Helical" evidence="7">
    <location>
        <begin position="166"/>
        <end position="183"/>
    </location>
</feature>